<feature type="compositionally biased region" description="Polar residues" evidence="1">
    <location>
        <begin position="300"/>
        <end position="310"/>
    </location>
</feature>
<comment type="caution">
    <text evidence="3">The sequence shown here is derived from an EMBL/GenBank/DDBJ whole genome shotgun (WGS) entry which is preliminary data.</text>
</comment>
<name>A0A366S1K1_9HYPO</name>
<dbReference type="GeneID" id="41993864"/>
<feature type="domain" description="DUF7896" evidence="2">
    <location>
        <begin position="200"/>
        <end position="218"/>
    </location>
</feature>
<keyword evidence="4" id="KW-1185">Reference proteome</keyword>
<dbReference type="AlphaFoldDB" id="A0A366S1K1"/>
<dbReference type="Pfam" id="PF25438">
    <property type="entry name" value="DUF7896"/>
    <property type="match status" value="1"/>
</dbReference>
<evidence type="ECO:0000256" key="1">
    <source>
        <dbReference type="SAM" id="MobiDB-lite"/>
    </source>
</evidence>
<protein>
    <recommendedName>
        <fullName evidence="2">DUF7896 domain-containing protein</fullName>
    </recommendedName>
</protein>
<organism evidence="3 4">
    <name type="scientific">Fusarium coffeatum</name>
    <dbReference type="NCBI Taxonomy" id="231269"/>
    <lineage>
        <taxon>Eukaryota</taxon>
        <taxon>Fungi</taxon>
        <taxon>Dikarya</taxon>
        <taxon>Ascomycota</taxon>
        <taxon>Pezizomycotina</taxon>
        <taxon>Sordariomycetes</taxon>
        <taxon>Hypocreomycetidae</taxon>
        <taxon>Hypocreales</taxon>
        <taxon>Nectriaceae</taxon>
        <taxon>Fusarium</taxon>
        <taxon>Fusarium incarnatum-equiseti species complex</taxon>
    </lineage>
</organism>
<dbReference type="InterPro" id="IPR057218">
    <property type="entry name" value="DUF7896"/>
</dbReference>
<dbReference type="EMBL" id="QKXC01000085">
    <property type="protein sequence ID" value="RBR22626.1"/>
    <property type="molecule type" value="Genomic_DNA"/>
</dbReference>
<accession>A0A366S1K1</accession>
<dbReference type="Proteomes" id="UP000253153">
    <property type="component" value="Unassembled WGS sequence"/>
</dbReference>
<feature type="region of interest" description="Disordered" evidence="1">
    <location>
        <begin position="290"/>
        <end position="310"/>
    </location>
</feature>
<dbReference type="OrthoDB" id="5041041at2759"/>
<proteinExistence type="predicted"/>
<gene>
    <name evidence="3" type="ORF">FIESC28_04421</name>
</gene>
<sequence length="310" mass="35148">MPKDWTHGDIKLVIITHWEPTGDHLSAKRQREPHTQVHIAALICGRGENGLISNKLAQKLLGTNGKKTTEFPPVVSISWTFDGPNQNLETSQVHIVPGLEQDLILGDNTDELYESVHLSPPEAPIPYQFNTREDFEKHGILPVNKTSEDKIRQLVNLHRPKAQSRISGSEDPSSELVEIEKLSLGSPVCSYSDSMGSSGGAYYNAAAHLQRTHFEPGSWDWETVSIASHANSTVSNWSLIDDKSEEMGNQEVTQRYQQNDFQAHPGHRFWVWDRQRQLWRRRGRSGLDERDWFIEPSPPQQSIESKQCIS</sequence>
<dbReference type="RefSeq" id="XP_031017405.1">
    <property type="nucleotide sequence ID" value="XM_031158568.1"/>
</dbReference>
<reference evidence="3 4" key="1">
    <citation type="submission" date="2018-06" db="EMBL/GenBank/DDBJ databases">
        <title>Fusarium incarnatum-equiseti species complex species 28.</title>
        <authorList>
            <person name="Gardiner D.M."/>
        </authorList>
    </citation>
    <scope>NUCLEOTIDE SEQUENCE [LARGE SCALE GENOMIC DNA]</scope>
    <source>
        <strain evidence="3 4">FIESC_28</strain>
    </source>
</reference>
<evidence type="ECO:0000313" key="4">
    <source>
        <dbReference type="Proteomes" id="UP000253153"/>
    </source>
</evidence>
<evidence type="ECO:0000259" key="2">
    <source>
        <dbReference type="Pfam" id="PF25438"/>
    </source>
</evidence>
<evidence type="ECO:0000313" key="3">
    <source>
        <dbReference type="EMBL" id="RBR22626.1"/>
    </source>
</evidence>